<organism evidence="2 3">
    <name type="scientific">Suillus discolor</name>
    <dbReference type="NCBI Taxonomy" id="1912936"/>
    <lineage>
        <taxon>Eukaryota</taxon>
        <taxon>Fungi</taxon>
        <taxon>Dikarya</taxon>
        <taxon>Basidiomycota</taxon>
        <taxon>Agaricomycotina</taxon>
        <taxon>Agaricomycetes</taxon>
        <taxon>Agaricomycetidae</taxon>
        <taxon>Boletales</taxon>
        <taxon>Suillineae</taxon>
        <taxon>Suillaceae</taxon>
        <taxon>Suillus</taxon>
    </lineage>
</organism>
<proteinExistence type="predicted"/>
<dbReference type="GeneID" id="64706005"/>
<accession>A0A9P7JMZ8</accession>
<dbReference type="EMBL" id="JABBWM010000092">
    <property type="protein sequence ID" value="KAG2092160.1"/>
    <property type="molecule type" value="Genomic_DNA"/>
</dbReference>
<evidence type="ECO:0000256" key="1">
    <source>
        <dbReference type="SAM" id="MobiDB-lite"/>
    </source>
</evidence>
<comment type="caution">
    <text evidence="2">The sequence shown here is derived from an EMBL/GenBank/DDBJ whole genome shotgun (WGS) entry which is preliminary data.</text>
</comment>
<keyword evidence="3" id="KW-1185">Reference proteome</keyword>
<sequence length="344" mass="37703">MDRTAENWTKSPVRTMVLDRTAAALQTKLRGVSASDGVSRLSAGISTLVQRKEYVCLMRLPAQSVVSHNEPMRSMSHVTHPFELSNLMFIWSHPYQVELKDHHDKFNKTGAGVTPLDEHAAANLHKQVLLEFPWYDQLHPFLFSNPTISAKIFTSQPGVDHAADYYSLIRPCGGAGPSTNPPGPQLPQLHPQNSQPPPPDPQLLPPDPQLPLWSPPDTSAQCAPPSIRPGPMGAQHAPQHPPPHFSGTGGSPIDDPDGDLDDDPHANDNGPFFAPLGNMLGMLDGGTLTWMMTMGWSLTPPIIVSSAFTVPPGWWDRSGLSYYVKHPTCRKCSKTNYKSKVRTV</sequence>
<feature type="region of interest" description="Disordered" evidence="1">
    <location>
        <begin position="173"/>
        <end position="271"/>
    </location>
</feature>
<protein>
    <submittedName>
        <fullName evidence="2">Uncharacterized protein</fullName>
    </submittedName>
</protein>
<reference evidence="2" key="1">
    <citation type="journal article" date="2020" name="New Phytol.">
        <title>Comparative genomics reveals dynamic genome evolution in host specialist ectomycorrhizal fungi.</title>
        <authorList>
            <person name="Lofgren L.A."/>
            <person name="Nguyen N.H."/>
            <person name="Vilgalys R."/>
            <person name="Ruytinx J."/>
            <person name="Liao H.L."/>
            <person name="Branco S."/>
            <person name="Kuo A."/>
            <person name="LaButti K."/>
            <person name="Lipzen A."/>
            <person name="Andreopoulos W."/>
            <person name="Pangilinan J."/>
            <person name="Riley R."/>
            <person name="Hundley H."/>
            <person name="Na H."/>
            <person name="Barry K."/>
            <person name="Grigoriev I.V."/>
            <person name="Stajich J.E."/>
            <person name="Kennedy P.G."/>
        </authorList>
    </citation>
    <scope>NUCLEOTIDE SEQUENCE</scope>
    <source>
        <strain evidence="2">FC423</strain>
    </source>
</reference>
<evidence type="ECO:0000313" key="2">
    <source>
        <dbReference type="EMBL" id="KAG2092160.1"/>
    </source>
</evidence>
<feature type="compositionally biased region" description="Pro residues" evidence="1">
    <location>
        <begin position="194"/>
        <end position="209"/>
    </location>
</feature>
<dbReference type="AlphaFoldDB" id="A0A9P7JMZ8"/>
<evidence type="ECO:0000313" key="3">
    <source>
        <dbReference type="Proteomes" id="UP000823399"/>
    </source>
</evidence>
<gene>
    <name evidence="2" type="ORF">F5147DRAFT_822658</name>
</gene>
<dbReference type="RefSeq" id="XP_041286793.1">
    <property type="nucleotide sequence ID" value="XM_041443746.1"/>
</dbReference>
<dbReference type="OrthoDB" id="2693280at2759"/>
<dbReference type="Proteomes" id="UP000823399">
    <property type="component" value="Unassembled WGS sequence"/>
</dbReference>
<name>A0A9P7JMZ8_9AGAM</name>